<evidence type="ECO:0000256" key="1">
    <source>
        <dbReference type="ARBA" id="ARBA00022729"/>
    </source>
</evidence>
<comment type="caution">
    <text evidence="4">The sequence shown here is derived from an EMBL/GenBank/DDBJ whole genome shotgun (WGS) entry which is preliminary data.</text>
</comment>
<evidence type="ECO:0000313" key="4">
    <source>
        <dbReference type="EMBL" id="MBM6672661.1"/>
    </source>
</evidence>
<evidence type="ECO:0000313" key="5">
    <source>
        <dbReference type="Proteomes" id="UP000706891"/>
    </source>
</evidence>
<sequence length="177" mass="19563">MKKIYMTLVAAMFAVCASAQIYVGGNVGISSVDSDWSDDSETYYKLLPEVGYKFNDDWAAGVMFGWSKGQAELSGLSDAVHTFEINPYARYTFFHSKVVNLFCDGGFGYKHYNGAANQWSIGLKPGIEVKLNKFSLVAHVGFLGWEQVKGIDDGPKASEWGVNLDGNNITFGVYYNF</sequence>
<dbReference type="Proteomes" id="UP000706891">
    <property type="component" value="Unassembled WGS sequence"/>
</dbReference>
<dbReference type="RefSeq" id="WP_205103139.1">
    <property type="nucleotide sequence ID" value="NZ_JACJJG010000004.1"/>
</dbReference>
<reference evidence="4" key="1">
    <citation type="submission" date="2020-08" db="EMBL/GenBank/DDBJ databases">
        <authorList>
            <person name="Cejkova D."/>
            <person name="Kubasova T."/>
            <person name="Jahodarova E."/>
            <person name="Rychlik I."/>
        </authorList>
    </citation>
    <scope>NUCLEOTIDE SEQUENCE</scope>
    <source>
        <strain evidence="4">An824</strain>
    </source>
</reference>
<keyword evidence="1 2" id="KW-0732">Signal</keyword>
<feature type="chain" id="PRO_5037923457" evidence="2">
    <location>
        <begin position="20"/>
        <end position="177"/>
    </location>
</feature>
<keyword evidence="5" id="KW-1185">Reference proteome</keyword>
<feature type="signal peptide" evidence="2">
    <location>
        <begin position="1"/>
        <end position="19"/>
    </location>
</feature>
<reference evidence="4" key="2">
    <citation type="journal article" date="2021" name="Sci. Rep.">
        <title>The distribution of antibiotic resistance genes in chicken gut microbiota commensals.</title>
        <authorList>
            <person name="Juricova H."/>
            <person name="Matiasovicova J."/>
            <person name="Kubasova T."/>
            <person name="Cejkova D."/>
            <person name="Rychlik I."/>
        </authorList>
    </citation>
    <scope>NUCLEOTIDE SEQUENCE</scope>
    <source>
        <strain evidence="4">An824</strain>
    </source>
</reference>
<evidence type="ECO:0000259" key="3">
    <source>
        <dbReference type="Pfam" id="PF13505"/>
    </source>
</evidence>
<accession>A0A938WQB6</accession>
<dbReference type="Gene3D" id="2.40.160.20">
    <property type="match status" value="1"/>
</dbReference>
<dbReference type="Pfam" id="PF13505">
    <property type="entry name" value="OMP_b-brl"/>
    <property type="match status" value="1"/>
</dbReference>
<feature type="domain" description="Outer membrane protein beta-barrel" evidence="3">
    <location>
        <begin position="9"/>
        <end position="177"/>
    </location>
</feature>
<protein>
    <submittedName>
        <fullName evidence="4">Outer membrane beta-barrel protein</fullName>
    </submittedName>
</protein>
<proteinExistence type="predicted"/>
<dbReference type="EMBL" id="JACJJG010000004">
    <property type="protein sequence ID" value="MBM6672661.1"/>
    <property type="molecule type" value="Genomic_DNA"/>
</dbReference>
<dbReference type="SUPFAM" id="SSF56925">
    <property type="entry name" value="OMPA-like"/>
    <property type="match status" value="1"/>
</dbReference>
<gene>
    <name evidence="4" type="ORF">H6A34_02030</name>
</gene>
<organism evidence="4 5">
    <name type="scientific">Marseilla massiliensis</name>
    <dbReference type="NCBI Taxonomy" id="1841864"/>
    <lineage>
        <taxon>Bacteria</taxon>
        <taxon>Pseudomonadati</taxon>
        <taxon>Bacteroidota</taxon>
        <taxon>Bacteroidia</taxon>
        <taxon>Bacteroidales</taxon>
        <taxon>Prevotellaceae</taxon>
        <taxon>Marseilla</taxon>
    </lineage>
</organism>
<dbReference type="AlphaFoldDB" id="A0A938WQB6"/>
<evidence type="ECO:0000256" key="2">
    <source>
        <dbReference type="SAM" id="SignalP"/>
    </source>
</evidence>
<name>A0A938WQB6_9BACT</name>
<dbReference type="InterPro" id="IPR027385">
    <property type="entry name" value="Beta-barrel_OMP"/>
</dbReference>
<dbReference type="InterPro" id="IPR011250">
    <property type="entry name" value="OMP/PagP_B-barrel"/>
</dbReference>